<organism evidence="9 10">
    <name type="scientific">Thermocatellispora tengchongensis</name>
    <dbReference type="NCBI Taxonomy" id="1073253"/>
    <lineage>
        <taxon>Bacteria</taxon>
        <taxon>Bacillati</taxon>
        <taxon>Actinomycetota</taxon>
        <taxon>Actinomycetes</taxon>
        <taxon>Streptosporangiales</taxon>
        <taxon>Streptosporangiaceae</taxon>
        <taxon>Thermocatellispora</taxon>
    </lineage>
</organism>
<evidence type="ECO:0000313" key="10">
    <source>
        <dbReference type="Proteomes" id="UP000578449"/>
    </source>
</evidence>
<feature type="transmembrane region" description="Helical" evidence="7">
    <location>
        <begin position="275"/>
        <end position="293"/>
    </location>
</feature>
<accession>A0A840PKH8</accession>
<keyword evidence="2 7" id="KW-0813">Transport</keyword>
<evidence type="ECO:0000256" key="3">
    <source>
        <dbReference type="ARBA" id="ARBA00022475"/>
    </source>
</evidence>
<evidence type="ECO:0000256" key="5">
    <source>
        <dbReference type="ARBA" id="ARBA00022989"/>
    </source>
</evidence>
<name>A0A840PKH8_9ACTN</name>
<dbReference type="EMBL" id="JACHGN010000035">
    <property type="protein sequence ID" value="MBB5140028.1"/>
    <property type="molecule type" value="Genomic_DNA"/>
</dbReference>
<keyword evidence="3" id="KW-1003">Cell membrane</keyword>
<comment type="caution">
    <text evidence="9">The sequence shown here is derived from an EMBL/GenBank/DDBJ whole genome shotgun (WGS) entry which is preliminary data.</text>
</comment>
<feature type="transmembrane region" description="Helical" evidence="7">
    <location>
        <begin position="221"/>
        <end position="242"/>
    </location>
</feature>
<feature type="transmembrane region" description="Helical" evidence="7">
    <location>
        <begin position="116"/>
        <end position="136"/>
    </location>
</feature>
<keyword evidence="5 7" id="KW-1133">Transmembrane helix</keyword>
<dbReference type="CDD" id="cd06261">
    <property type="entry name" value="TM_PBP2"/>
    <property type="match status" value="1"/>
</dbReference>
<reference evidence="9 10" key="1">
    <citation type="submission" date="2020-08" db="EMBL/GenBank/DDBJ databases">
        <title>Genomic Encyclopedia of Type Strains, Phase IV (KMG-IV): sequencing the most valuable type-strain genomes for metagenomic binning, comparative biology and taxonomic classification.</title>
        <authorList>
            <person name="Goeker M."/>
        </authorList>
    </citation>
    <scope>NUCLEOTIDE SEQUENCE [LARGE SCALE GENOMIC DNA]</scope>
    <source>
        <strain evidence="9 10">DSM 45615</strain>
    </source>
</reference>
<keyword evidence="9" id="KW-0762">Sugar transport</keyword>
<feature type="transmembrane region" description="Helical" evidence="7">
    <location>
        <begin position="82"/>
        <end position="104"/>
    </location>
</feature>
<evidence type="ECO:0000256" key="1">
    <source>
        <dbReference type="ARBA" id="ARBA00004651"/>
    </source>
</evidence>
<keyword evidence="6 7" id="KW-0472">Membrane</keyword>
<dbReference type="Gene3D" id="1.10.3720.10">
    <property type="entry name" value="MetI-like"/>
    <property type="match status" value="1"/>
</dbReference>
<comment type="subcellular location">
    <subcellularLocation>
        <location evidence="1 7">Cell membrane</location>
        <topology evidence="1 7">Multi-pass membrane protein</topology>
    </subcellularLocation>
</comment>
<dbReference type="SUPFAM" id="SSF161098">
    <property type="entry name" value="MetI-like"/>
    <property type="match status" value="1"/>
</dbReference>
<evidence type="ECO:0000259" key="8">
    <source>
        <dbReference type="PROSITE" id="PS50928"/>
    </source>
</evidence>
<dbReference type="InterPro" id="IPR035906">
    <property type="entry name" value="MetI-like_sf"/>
</dbReference>
<keyword evidence="10" id="KW-1185">Reference proteome</keyword>
<dbReference type="GO" id="GO:0005886">
    <property type="term" value="C:plasma membrane"/>
    <property type="evidence" value="ECO:0007669"/>
    <property type="project" value="UniProtKB-SubCell"/>
</dbReference>
<dbReference type="Proteomes" id="UP000578449">
    <property type="component" value="Unassembled WGS sequence"/>
</dbReference>
<dbReference type="PANTHER" id="PTHR30193:SF37">
    <property type="entry name" value="INNER MEMBRANE ABC TRANSPORTER PERMEASE PROTEIN YCJO"/>
    <property type="match status" value="1"/>
</dbReference>
<evidence type="ECO:0000313" key="9">
    <source>
        <dbReference type="EMBL" id="MBB5140028.1"/>
    </source>
</evidence>
<dbReference type="PROSITE" id="PS50928">
    <property type="entry name" value="ABC_TM1"/>
    <property type="match status" value="1"/>
</dbReference>
<keyword evidence="4 7" id="KW-0812">Transmembrane</keyword>
<feature type="domain" description="ABC transmembrane type-1" evidence="8">
    <location>
        <begin position="78"/>
        <end position="289"/>
    </location>
</feature>
<dbReference type="PANTHER" id="PTHR30193">
    <property type="entry name" value="ABC TRANSPORTER PERMEASE PROTEIN"/>
    <property type="match status" value="1"/>
</dbReference>
<evidence type="ECO:0000256" key="4">
    <source>
        <dbReference type="ARBA" id="ARBA00022692"/>
    </source>
</evidence>
<dbReference type="InterPro" id="IPR051393">
    <property type="entry name" value="ABC_transporter_permease"/>
</dbReference>
<dbReference type="InterPro" id="IPR000515">
    <property type="entry name" value="MetI-like"/>
</dbReference>
<sequence>MSGRERPGRARLRHRPAAVALAFLAPALAALLVLRLIPAAMAVVSSLRHTSLVTGETSFVGLENYLTLFGDPAFLQSVRVTLVFSLIVNPLQIAAALALAVLFTRRFAGVRFWRSLVILPIAVPPAVSAAIWSVAYRPDGLLNSVLAVLGIPEQPFLTSPAQALWCLIVLLSWIGVGYWMMFLIAGLQDIPASLYEAAAIDGASAWRRFVHVTLPLLRRPLAFVLVADTVSNFLVFAPVQMLTNGGPEGSTNVTMYDIFTRAYTVGDLNLAQAEVMLLVLVVLAVVAVQFRLLRAGD</sequence>
<evidence type="ECO:0000256" key="2">
    <source>
        <dbReference type="ARBA" id="ARBA00022448"/>
    </source>
</evidence>
<evidence type="ECO:0000256" key="7">
    <source>
        <dbReference type="RuleBase" id="RU363032"/>
    </source>
</evidence>
<feature type="transmembrane region" description="Helical" evidence="7">
    <location>
        <begin position="162"/>
        <end position="185"/>
    </location>
</feature>
<dbReference type="RefSeq" id="WP_312927314.1">
    <property type="nucleotide sequence ID" value="NZ_BAABIX010000005.1"/>
</dbReference>
<dbReference type="Pfam" id="PF00528">
    <property type="entry name" value="BPD_transp_1"/>
    <property type="match status" value="1"/>
</dbReference>
<protein>
    <submittedName>
        <fullName evidence="9">Multiple sugar transport system permease protein</fullName>
    </submittedName>
</protein>
<proteinExistence type="inferred from homology"/>
<comment type="similarity">
    <text evidence="7">Belongs to the binding-protein-dependent transport system permease family.</text>
</comment>
<dbReference type="AlphaFoldDB" id="A0A840PKH8"/>
<evidence type="ECO:0000256" key="6">
    <source>
        <dbReference type="ARBA" id="ARBA00023136"/>
    </source>
</evidence>
<gene>
    <name evidence="9" type="ORF">HNP84_009793</name>
</gene>
<dbReference type="GO" id="GO:0055085">
    <property type="term" value="P:transmembrane transport"/>
    <property type="evidence" value="ECO:0007669"/>
    <property type="project" value="InterPro"/>
</dbReference>